<dbReference type="Pfam" id="PF24192">
    <property type="entry name" value="DUF7417"/>
    <property type="match status" value="1"/>
</dbReference>
<dbReference type="KEGG" id="vg:64470966"/>
<feature type="domain" description="DUF7417" evidence="1">
    <location>
        <begin position="1"/>
        <end position="64"/>
    </location>
</feature>
<evidence type="ECO:0000259" key="1">
    <source>
        <dbReference type="Pfam" id="PF24192"/>
    </source>
</evidence>
<accession>A0A411CQI3</accession>
<dbReference type="Proteomes" id="UP000289966">
    <property type="component" value="Segment"/>
</dbReference>
<organism evidence="2 3">
    <name type="scientific">Streptomyces phage Janus</name>
    <dbReference type="NCBI Taxonomy" id="2510525"/>
    <lineage>
        <taxon>Viruses</taxon>
        <taxon>Duplodnaviria</taxon>
        <taxon>Heunggongvirae</taxon>
        <taxon>Uroviricota</taxon>
        <taxon>Caudoviricetes</taxon>
        <taxon>Arquatrovirinae</taxon>
        <taxon>Janusvirus</taxon>
        <taxon>Janusvirus janus</taxon>
    </lineage>
</organism>
<evidence type="ECO:0000313" key="3">
    <source>
        <dbReference type="Proteomes" id="UP000289966"/>
    </source>
</evidence>
<dbReference type="InterPro" id="IPR055840">
    <property type="entry name" value="DUF7417"/>
</dbReference>
<reference evidence="2 3" key="1">
    <citation type="submission" date="2019-01" db="EMBL/GenBank/DDBJ databases">
        <authorList>
            <person name="Molina J."/>
            <person name="Li Y."/>
            <person name="Tei-Muno D.A."/>
            <person name="Klug H.M."/>
            <person name="Nayek S."/>
            <person name="Layton S.R."/>
            <person name="Kim T."/>
            <person name="Hughes L.E."/>
            <person name="Garlena R.A."/>
            <person name="Russell D.A."/>
            <person name="Pope W.H."/>
            <person name="Jacobs-Sera D."/>
            <person name="Hatfull G.F."/>
        </authorList>
    </citation>
    <scope>NUCLEOTIDE SEQUENCE [LARGE SCALE GENOMIC DNA]</scope>
</reference>
<dbReference type="RefSeq" id="YP_010055043.1">
    <property type="nucleotide sequence ID" value="NC_054660.1"/>
</dbReference>
<evidence type="ECO:0000313" key="2">
    <source>
        <dbReference type="EMBL" id="QAY15973.1"/>
    </source>
</evidence>
<protein>
    <recommendedName>
        <fullName evidence="1">DUF7417 domain-containing protein</fullName>
    </recommendedName>
</protein>
<proteinExistence type="predicted"/>
<dbReference type="EMBL" id="MK392366">
    <property type="protein sequence ID" value="QAY15973.1"/>
    <property type="molecule type" value="Genomic_DNA"/>
</dbReference>
<keyword evidence="3" id="KW-1185">Reference proteome</keyword>
<dbReference type="GeneID" id="64470966"/>
<sequence>MGRMKDLAIDLMSFEADELEIDEVVDLFATLIRSGMAWTLQGSYGRTAQALIDEGIVSPGGEVLVELIPA</sequence>
<name>A0A411CQI3_9CAUD</name>
<gene>
    <name evidence="2" type="primary">69</name>
    <name evidence="2" type="ORF">SEA_JANUS_69</name>
</gene>